<evidence type="ECO:0008006" key="4">
    <source>
        <dbReference type="Google" id="ProtNLM"/>
    </source>
</evidence>
<sequence>MRKISIRRRRNPAINPSWRPHLGRLAAALLTLSFSPAHCGVRLLSPGDAMLPLNAFPQMMEASPDAGKAPKLDRIRVALSAGDASLLAGLKPQAAPFDIVAASEGPDLIFDPGSREAISKGEIIAYDVGADDLPDVIDRMALADGLAKLAAARPQSIRLSPSGTVRRKGDKVEVELGDMLRRALVLFTVSGDGVVQALYPIGADARVITTPTFAWTFQVREPFGTDLIVAITAPQALDALDRGVEELSHYRSAGEVLKMIALTAPPDARIGVAALLSEP</sequence>
<proteinExistence type="predicted"/>
<keyword evidence="1" id="KW-0732">Signal</keyword>
<name>A0A4V6IM73_METTU</name>
<dbReference type="Proteomes" id="UP000294360">
    <property type="component" value="Chromosome"/>
</dbReference>
<reference evidence="2 3" key="1">
    <citation type="submission" date="2019-03" db="EMBL/GenBank/DDBJ databases">
        <authorList>
            <person name="Kox A.R. M."/>
        </authorList>
    </citation>
    <scope>NUCLEOTIDE SEQUENCE [LARGE SCALE GENOMIC DNA]</scope>
    <source>
        <strain evidence="2">MTUNDRAET4 annotated genome</strain>
    </source>
</reference>
<dbReference type="EMBL" id="LR536450">
    <property type="protein sequence ID" value="VFU07311.1"/>
    <property type="molecule type" value="Genomic_DNA"/>
</dbReference>
<accession>A0A4V6IM73</accession>
<evidence type="ECO:0000256" key="1">
    <source>
        <dbReference type="SAM" id="SignalP"/>
    </source>
</evidence>
<evidence type="ECO:0000313" key="3">
    <source>
        <dbReference type="Proteomes" id="UP000294360"/>
    </source>
</evidence>
<feature type="signal peptide" evidence="1">
    <location>
        <begin position="1"/>
        <end position="39"/>
    </location>
</feature>
<evidence type="ECO:0000313" key="2">
    <source>
        <dbReference type="EMBL" id="VFU07311.1"/>
    </source>
</evidence>
<protein>
    <recommendedName>
        <fullName evidence="4">DUF4384 domain-containing protein</fullName>
    </recommendedName>
</protein>
<dbReference type="RefSeq" id="WP_134486373.1">
    <property type="nucleotide sequence ID" value="NZ_CP139089.1"/>
</dbReference>
<dbReference type="KEGG" id="mtun:MTUNDRAET4_0418"/>
<dbReference type="AlphaFoldDB" id="A0A4V6IM73"/>
<gene>
    <name evidence="2" type="ORF">MTUNDRAET4_0418</name>
</gene>
<feature type="chain" id="PRO_5020905468" description="DUF4384 domain-containing protein" evidence="1">
    <location>
        <begin position="40"/>
        <end position="279"/>
    </location>
</feature>
<dbReference type="OrthoDB" id="6872474at2"/>
<organism evidence="2 3">
    <name type="scientific">Methylocella tundrae</name>
    <dbReference type="NCBI Taxonomy" id="227605"/>
    <lineage>
        <taxon>Bacteria</taxon>
        <taxon>Pseudomonadati</taxon>
        <taxon>Pseudomonadota</taxon>
        <taxon>Alphaproteobacteria</taxon>
        <taxon>Hyphomicrobiales</taxon>
        <taxon>Beijerinckiaceae</taxon>
        <taxon>Methylocella</taxon>
    </lineage>
</organism>